<name>A0A3S1BVS0_9BACL</name>
<keyword evidence="2" id="KW-1185">Reference proteome</keyword>
<proteinExistence type="predicted"/>
<gene>
    <name evidence="1" type="ORF">EJP82_01500</name>
</gene>
<evidence type="ECO:0000313" key="1">
    <source>
        <dbReference type="EMBL" id="RUT48640.1"/>
    </source>
</evidence>
<dbReference type="Gene3D" id="3.30.470.20">
    <property type="entry name" value="ATP-grasp fold, B domain"/>
    <property type="match status" value="1"/>
</dbReference>
<evidence type="ECO:0000313" key="2">
    <source>
        <dbReference type="Proteomes" id="UP000279446"/>
    </source>
</evidence>
<dbReference type="SUPFAM" id="SSF56059">
    <property type="entry name" value="Glutathione synthetase ATP-binding domain-like"/>
    <property type="match status" value="1"/>
</dbReference>
<protein>
    <submittedName>
        <fullName evidence="1">YheC/YheD family protein</fullName>
    </submittedName>
</protein>
<dbReference type="EMBL" id="RZNY01000001">
    <property type="protein sequence ID" value="RUT48640.1"/>
    <property type="molecule type" value="Genomic_DNA"/>
</dbReference>
<dbReference type="AlphaFoldDB" id="A0A3S1BVS0"/>
<dbReference type="Pfam" id="PF14398">
    <property type="entry name" value="ATPgrasp_YheCD"/>
    <property type="match status" value="1"/>
</dbReference>
<dbReference type="RefSeq" id="WP_127190233.1">
    <property type="nucleotide sequence ID" value="NZ_RZNY01000001.1"/>
</dbReference>
<accession>A0A3S1BVS0</accession>
<dbReference type="OrthoDB" id="7869153at2"/>
<dbReference type="InterPro" id="IPR026838">
    <property type="entry name" value="YheC/D"/>
</dbReference>
<comment type="caution">
    <text evidence="1">The sequence shown here is derived from an EMBL/GenBank/DDBJ whole genome shotgun (WGS) entry which is preliminary data.</text>
</comment>
<reference evidence="1 2" key="1">
    <citation type="submission" date="2018-12" db="EMBL/GenBank/DDBJ databases">
        <authorList>
            <person name="Sun L."/>
            <person name="Chen Z."/>
        </authorList>
    </citation>
    <scope>NUCLEOTIDE SEQUENCE [LARGE SCALE GENOMIC DNA]</scope>
    <source>
        <strain evidence="1 2">DSM 15890</strain>
    </source>
</reference>
<sequence>MGQDHVGILLNTSMYRGIPQRRTGQESISNYEEAAQTYGFIPCFLRLGDIDVRKGVSVAYKFNGYDYVKSVIPTPAVIHNRALYADRSAHQKIRNIISQGKIIYNVNNRYSKDVVHRLLWNDPYICQYLPNSTSASSSSLRLMMSRYPDLILKPIRGSVGHGILRLKRDKDGWFLIHPSRSGKNGWTTTRLRREELPVWTRRLLIHVPYLIQERIPLAEYESRPLDIRITVQRGITGQWTVTGLFAKVAPKGSFISNIAKGGRAFPVDLLLTEVFAPHIVPTVITHVKTLALAVATHLSSQLPLLGDLGMDIGLTMDGRPYFIECNGRDQRYGFRKAELNETWKDTYRRPMAFARYLLDNPTVSALYARKANPN</sequence>
<dbReference type="Proteomes" id="UP000279446">
    <property type="component" value="Unassembled WGS sequence"/>
</dbReference>
<organism evidence="1 2">
    <name type="scientific">Paenibacillus anaericanus</name>
    <dbReference type="NCBI Taxonomy" id="170367"/>
    <lineage>
        <taxon>Bacteria</taxon>
        <taxon>Bacillati</taxon>
        <taxon>Bacillota</taxon>
        <taxon>Bacilli</taxon>
        <taxon>Bacillales</taxon>
        <taxon>Paenibacillaceae</taxon>
        <taxon>Paenibacillus</taxon>
    </lineage>
</organism>